<evidence type="ECO:0000256" key="4">
    <source>
        <dbReference type="ARBA" id="ARBA00023163"/>
    </source>
</evidence>
<reference evidence="7" key="2">
    <citation type="submission" date="2023-07" db="EMBL/GenBank/DDBJ databases">
        <title>Shewanella mangrovi sp. nov., an acetaldehyde- degrading bacterium isolated from mangrove sediment.</title>
        <authorList>
            <person name="Liu Y."/>
        </authorList>
    </citation>
    <scope>NUCLEOTIDE SEQUENCE [LARGE SCALE GENOMIC DNA]</scope>
    <source>
        <strain evidence="7">C32</strain>
    </source>
</reference>
<gene>
    <name evidence="6" type="ORF">L9G74_00790</name>
</gene>
<dbReference type="Proteomes" id="UP001201549">
    <property type="component" value="Unassembled WGS sequence"/>
</dbReference>
<comment type="caution">
    <text evidence="6">The sequence shown here is derived from an EMBL/GenBank/DDBJ whole genome shotgun (WGS) entry which is preliminary data.</text>
</comment>
<accession>A0ABT2FIA8</accession>
<dbReference type="SUPFAM" id="SSF46785">
    <property type="entry name" value="Winged helix' DNA-binding domain"/>
    <property type="match status" value="1"/>
</dbReference>
<name>A0ABT2FIA8_9GAMM</name>
<protein>
    <submittedName>
        <fullName evidence="6">LysR family transcriptional regulator</fullName>
    </submittedName>
</protein>
<dbReference type="PRINTS" id="PR00039">
    <property type="entry name" value="HTHLYSR"/>
</dbReference>
<sequence length="317" mass="34425">MELRHIRYFLAVAEEHNFTRAANRLHIAQPPLSQQIRTLEQEIGTALFVRTPHGAELTDAGQALYQQLAGLPKQLQHAKDIALKAAKGEIGKLRLGVTGTAALHPAIPAVIRQYRRRYPEVELTIEEANSLALAEGLANDRLDAAILRPSDSDPTQLTVQHFLEEQLVIALPASHPIARANETIDVIDLKNEPFILTPRTLAVSLHDAVVHVCQEAGFEPIVGQPAPQIASILSMVSAELGISMLPESMRQLSVKGVVYRPIKHTAIKVELAVAHRSLHPSQSAINFAATVNQQRLAREALLAESKAASALTAPSAP</sequence>
<dbReference type="Pfam" id="PF03466">
    <property type="entry name" value="LysR_substrate"/>
    <property type="match status" value="1"/>
</dbReference>
<dbReference type="Gene3D" id="3.40.190.10">
    <property type="entry name" value="Periplasmic binding protein-like II"/>
    <property type="match status" value="2"/>
</dbReference>
<evidence type="ECO:0000256" key="1">
    <source>
        <dbReference type="ARBA" id="ARBA00009437"/>
    </source>
</evidence>
<dbReference type="PROSITE" id="PS50931">
    <property type="entry name" value="HTH_LYSR"/>
    <property type="match status" value="1"/>
</dbReference>
<proteinExistence type="inferred from homology"/>
<reference evidence="6 7" key="1">
    <citation type="submission" date="2022-02" db="EMBL/GenBank/DDBJ databases">
        <authorList>
            <person name="Zhuang L."/>
        </authorList>
    </citation>
    <scope>NUCLEOTIDE SEQUENCE [LARGE SCALE GENOMIC DNA]</scope>
    <source>
        <strain evidence="6 7">C32</strain>
    </source>
</reference>
<comment type="similarity">
    <text evidence="1">Belongs to the LysR transcriptional regulatory family.</text>
</comment>
<dbReference type="RefSeq" id="WP_238894326.1">
    <property type="nucleotide sequence ID" value="NZ_JAKOGG010000001.1"/>
</dbReference>
<dbReference type="PANTHER" id="PTHR30346">
    <property type="entry name" value="TRANSCRIPTIONAL DUAL REGULATOR HCAR-RELATED"/>
    <property type="match status" value="1"/>
</dbReference>
<organism evidence="6 7">
    <name type="scientific">Shewanella electrica</name>
    <dbReference type="NCBI Taxonomy" id="515560"/>
    <lineage>
        <taxon>Bacteria</taxon>
        <taxon>Pseudomonadati</taxon>
        <taxon>Pseudomonadota</taxon>
        <taxon>Gammaproteobacteria</taxon>
        <taxon>Alteromonadales</taxon>
        <taxon>Shewanellaceae</taxon>
        <taxon>Shewanella</taxon>
    </lineage>
</organism>
<dbReference type="InterPro" id="IPR036388">
    <property type="entry name" value="WH-like_DNA-bd_sf"/>
</dbReference>
<evidence type="ECO:0000313" key="6">
    <source>
        <dbReference type="EMBL" id="MCS4554971.1"/>
    </source>
</evidence>
<keyword evidence="2" id="KW-0805">Transcription regulation</keyword>
<evidence type="ECO:0000256" key="3">
    <source>
        <dbReference type="ARBA" id="ARBA00023125"/>
    </source>
</evidence>
<dbReference type="InterPro" id="IPR005119">
    <property type="entry name" value="LysR_subst-bd"/>
</dbReference>
<keyword evidence="7" id="KW-1185">Reference proteome</keyword>
<keyword evidence="3" id="KW-0238">DNA-binding</keyword>
<dbReference type="InterPro" id="IPR036390">
    <property type="entry name" value="WH_DNA-bd_sf"/>
</dbReference>
<dbReference type="Gene3D" id="1.10.10.10">
    <property type="entry name" value="Winged helix-like DNA-binding domain superfamily/Winged helix DNA-binding domain"/>
    <property type="match status" value="1"/>
</dbReference>
<evidence type="ECO:0000313" key="7">
    <source>
        <dbReference type="Proteomes" id="UP001201549"/>
    </source>
</evidence>
<evidence type="ECO:0000256" key="2">
    <source>
        <dbReference type="ARBA" id="ARBA00023015"/>
    </source>
</evidence>
<keyword evidence="4" id="KW-0804">Transcription</keyword>
<dbReference type="SUPFAM" id="SSF53850">
    <property type="entry name" value="Periplasmic binding protein-like II"/>
    <property type="match status" value="1"/>
</dbReference>
<feature type="domain" description="HTH lysR-type" evidence="5">
    <location>
        <begin position="1"/>
        <end position="58"/>
    </location>
</feature>
<dbReference type="PANTHER" id="PTHR30346:SF30">
    <property type="entry name" value="SMALL NEUTRAL PROTEASE REGULATORY PROTEIN"/>
    <property type="match status" value="1"/>
</dbReference>
<dbReference type="EMBL" id="JAKOGG010000001">
    <property type="protein sequence ID" value="MCS4554971.1"/>
    <property type="molecule type" value="Genomic_DNA"/>
</dbReference>
<dbReference type="InterPro" id="IPR000847">
    <property type="entry name" value="LysR_HTH_N"/>
</dbReference>
<evidence type="ECO:0000259" key="5">
    <source>
        <dbReference type="PROSITE" id="PS50931"/>
    </source>
</evidence>
<dbReference type="Pfam" id="PF00126">
    <property type="entry name" value="HTH_1"/>
    <property type="match status" value="1"/>
</dbReference>